<evidence type="ECO:0000313" key="1">
    <source>
        <dbReference type="EMBL" id="KAJ0082805.1"/>
    </source>
</evidence>
<reference evidence="2" key="1">
    <citation type="journal article" date="2023" name="G3 (Bethesda)">
        <title>Genome assembly and association tests identify interacting loci associated with vigor, precocity, and sex in interspecific pistachio rootstocks.</title>
        <authorList>
            <person name="Palmer W."/>
            <person name="Jacygrad E."/>
            <person name="Sagayaradj S."/>
            <person name="Cavanaugh K."/>
            <person name="Han R."/>
            <person name="Bertier L."/>
            <person name="Beede B."/>
            <person name="Kafkas S."/>
            <person name="Golino D."/>
            <person name="Preece J."/>
            <person name="Michelmore R."/>
        </authorList>
    </citation>
    <scope>NUCLEOTIDE SEQUENCE [LARGE SCALE GENOMIC DNA]</scope>
</reference>
<comment type="caution">
    <text evidence="1">The sequence shown here is derived from an EMBL/GenBank/DDBJ whole genome shotgun (WGS) entry which is preliminary data.</text>
</comment>
<evidence type="ECO:0000313" key="2">
    <source>
        <dbReference type="Proteomes" id="UP001164250"/>
    </source>
</evidence>
<gene>
    <name evidence="1" type="ORF">Patl1_10679</name>
</gene>
<accession>A0ACC1A5L6</accession>
<dbReference type="Proteomes" id="UP001164250">
    <property type="component" value="Chromosome 12"/>
</dbReference>
<dbReference type="EMBL" id="CM047908">
    <property type="protein sequence ID" value="KAJ0082805.1"/>
    <property type="molecule type" value="Genomic_DNA"/>
</dbReference>
<proteinExistence type="predicted"/>
<keyword evidence="2" id="KW-1185">Reference proteome</keyword>
<protein>
    <submittedName>
        <fullName evidence="1">Uncharacterized protein</fullName>
    </submittedName>
</protein>
<sequence>MSGNSPVSLKYRKGKPNVLVEVANTEKQLWTLILFKGLLCSDVQELYRKVCSSYEKIVLNDYDQAELQDVEFSLWKLHYKHIDEFRKRIKKSSGNSDNTTFAVLQSGANLQKSNDNHIEGFKSFLLEAIEFYQNLIVKIRRCCGLPEEYSFFRKDGISMTVEPKKMQKCQFLCHRFLVCLGDLARYKEQYEKIGSEDHNWSVAATYYLEATMIWPDSGNPQNQLAVLATYVGDEFLALYHCIRSLAVKEPFPDAHNNLILLFERNRSLYLHSLSREACFDFLKPSERSSGQIKSQPSSDVSNCNMLKAENICSVETTLWSLIIRTMSFFFIKSSLEDFPCAFASTMRELDSILELNDTKLVAMLASYELMGSARAGPFRALQVVPIFMFVVQKVISSSGTKLLEDKNDLKELELTRFALTVTLIFMGRLVDRCLKSNPLDSCPLLPAVLVFVEWLVGMLDEVEAHETDDKVYSAMSYFFGALIALLKKLDFRGEVSNHERTALWEDYELRGFAPLSCSHVSLDFSTHHECVQSFESGTKCRADRIINAAIKIADRSNGSQRWIIYDKAETKFYAADSNVNSDRRKSEVELTTDLKVKEPQCTSDSTEDRDKQSPGENASSPSVYNKSVAVEEEEVIVFKPLTRYNSAPLYPSIYKKELESPKDIEEQTVSPDDCLRRATSLLIAQNQKQGDPSEFHSDITNFRPSKPFKQPESPLVKETGTHSFFQTPVSAGPPSLSAWVFDRGIVDNDKEKGRSDITKPGLSPIDEIASTSLSGLSIRGNEDSVIGSRQDYGSSHYSSPYSAPLPSAPLLPDNAAWFDAVQPSFSNFNNTGSNNRIGSHADALQLSSYPTWGATPGPPDYGSAIPGFMDGYPPFRGMSSSEWLRQYRENQNLDRANGHSWPLHFYAPRNSGNFHGQDASWFDPSNQWLAPLASNQMVYTESTPLHPGLPQVHDADEHRRDKLFHGYQRPPPYGCGVATDFRDEPQPLLQYLKEKEWLLHRDPTLRGPYMGN</sequence>
<name>A0ACC1A5L6_9ROSI</name>
<organism evidence="1 2">
    <name type="scientific">Pistacia atlantica</name>
    <dbReference type="NCBI Taxonomy" id="434234"/>
    <lineage>
        <taxon>Eukaryota</taxon>
        <taxon>Viridiplantae</taxon>
        <taxon>Streptophyta</taxon>
        <taxon>Embryophyta</taxon>
        <taxon>Tracheophyta</taxon>
        <taxon>Spermatophyta</taxon>
        <taxon>Magnoliopsida</taxon>
        <taxon>eudicotyledons</taxon>
        <taxon>Gunneridae</taxon>
        <taxon>Pentapetalae</taxon>
        <taxon>rosids</taxon>
        <taxon>malvids</taxon>
        <taxon>Sapindales</taxon>
        <taxon>Anacardiaceae</taxon>
        <taxon>Pistacia</taxon>
    </lineage>
</organism>